<name>A0A836ITD3_9TRYP</name>
<evidence type="ECO:0008006" key="3">
    <source>
        <dbReference type="Google" id="ProtNLM"/>
    </source>
</evidence>
<dbReference type="GeneID" id="94291208"/>
<proteinExistence type="predicted"/>
<evidence type="ECO:0000313" key="2">
    <source>
        <dbReference type="Proteomes" id="UP000674318"/>
    </source>
</evidence>
<sequence>MSTAPHSTLHAPPLPRYRYHAKTGVWRKERVADGGVCGGTARNAATTAVPAALEGASSKPFESSFDYFLRSARPPAHRISAAEREELRRQRTNAKLHEFENSLQTHRVATTTRELHSSAGVSHRGSAQNDDRIGLGSSEASGALHPLVGYASTVSLPAVYTALMRVVGHALSFTVAGQEDLLSRQSFQELLALLGPVEVLSDEYVSTIFTSLPSYNAFTDTADALAIFTLLIEYRHHPRLDSNLAALFEAFDTDDKGVVPAEVLSPDVLLAWAAQHTFGNLRDQWQRFAAVIRKEKECDPERLPLLPPLASRTAIRAALCSVDAIYAAACSLDLNGDSL</sequence>
<dbReference type="EMBL" id="JAFJZO010000021">
    <property type="protein sequence ID" value="KAG5505826.1"/>
    <property type="molecule type" value="Genomic_DNA"/>
</dbReference>
<gene>
    <name evidence="1" type="ORF">JKF63_05162</name>
</gene>
<organism evidence="1 2">
    <name type="scientific">Porcisia hertigi</name>
    <dbReference type="NCBI Taxonomy" id="2761500"/>
    <lineage>
        <taxon>Eukaryota</taxon>
        <taxon>Discoba</taxon>
        <taxon>Euglenozoa</taxon>
        <taxon>Kinetoplastea</taxon>
        <taxon>Metakinetoplastina</taxon>
        <taxon>Trypanosomatida</taxon>
        <taxon>Trypanosomatidae</taxon>
        <taxon>Leishmaniinae</taxon>
        <taxon>Porcisia</taxon>
    </lineage>
</organism>
<dbReference type="AlphaFoldDB" id="A0A836ITD3"/>
<dbReference type="Proteomes" id="UP000674318">
    <property type="component" value="Chromosome 21"/>
</dbReference>
<evidence type="ECO:0000313" key="1">
    <source>
        <dbReference type="EMBL" id="KAG5505826.1"/>
    </source>
</evidence>
<accession>A0A836ITD3</accession>
<reference evidence="1 2" key="1">
    <citation type="submission" date="2021-02" db="EMBL/GenBank/DDBJ databases">
        <title>Porcisia hertigi Genome sequencing and assembly.</title>
        <authorList>
            <person name="Almutairi H."/>
            <person name="Gatherer D."/>
        </authorList>
    </citation>
    <scope>NUCLEOTIDE SEQUENCE [LARGE SCALE GENOMIC DNA]</scope>
    <source>
        <strain evidence="1 2">C119</strain>
    </source>
</reference>
<comment type="caution">
    <text evidence="1">The sequence shown here is derived from an EMBL/GenBank/DDBJ whole genome shotgun (WGS) entry which is preliminary data.</text>
</comment>
<dbReference type="RefSeq" id="XP_067757494.1">
    <property type="nucleotide sequence ID" value="XM_067901131.1"/>
</dbReference>
<dbReference type="OrthoDB" id="272585at2759"/>
<keyword evidence="2" id="KW-1185">Reference proteome</keyword>
<dbReference type="KEGG" id="phet:94291208"/>
<protein>
    <recommendedName>
        <fullName evidence="3">EF-hand domain-containing protein</fullName>
    </recommendedName>
</protein>